<proteinExistence type="predicted"/>
<evidence type="ECO:0000313" key="2">
    <source>
        <dbReference type="EMBL" id="PPR05902.1"/>
    </source>
</evidence>
<gene>
    <name evidence="2" type="ORF">CVT26_008855</name>
</gene>
<evidence type="ECO:0000313" key="3">
    <source>
        <dbReference type="Proteomes" id="UP000284706"/>
    </source>
</evidence>
<dbReference type="AlphaFoldDB" id="A0A409YSC9"/>
<name>A0A409YSC9_9AGAR</name>
<protein>
    <submittedName>
        <fullName evidence="2">Uncharacterized protein</fullName>
    </submittedName>
</protein>
<accession>A0A409YSC9</accession>
<dbReference type="Proteomes" id="UP000284706">
    <property type="component" value="Unassembled WGS sequence"/>
</dbReference>
<dbReference type="EMBL" id="NHYE01000412">
    <property type="protein sequence ID" value="PPR05902.1"/>
    <property type="molecule type" value="Genomic_DNA"/>
</dbReference>
<reference evidence="2 3" key="1">
    <citation type="journal article" date="2018" name="Evol. Lett.">
        <title>Horizontal gene cluster transfer increased hallucinogenic mushroom diversity.</title>
        <authorList>
            <person name="Reynolds H.T."/>
            <person name="Vijayakumar V."/>
            <person name="Gluck-Thaler E."/>
            <person name="Korotkin H.B."/>
            <person name="Matheny P.B."/>
            <person name="Slot J.C."/>
        </authorList>
    </citation>
    <scope>NUCLEOTIDE SEQUENCE [LARGE SCALE GENOMIC DNA]</scope>
    <source>
        <strain evidence="2 3">SRW20</strain>
    </source>
</reference>
<comment type="caution">
    <text evidence="2">The sequence shown here is derived from an EMBL/GenBank/DDBJ whole genome shotgun (WGS) entry which is preliminary data.</text>
</comment>
<keyword evidence="3" id="KW-1185">Reference proteome</keyword>
<feature type="region of interest" description="Disordered" evidence="1">
    <location>
        <begin position="155"/>
        <end position="210"/>
    </location>
</feature>
<dbReference type="InParanoid" id="A0A409YSC9"/>
<organism evidence="2 3">
    <name type="scientific">Gymnopilus dilepis</name>
    <dbReference type="NCBI Taxonomy" id="231916"/>
    <lineage>
        <taxon>Eukaryota</taxon>
        <taxon>Fungi</taxon>
        <taxon>Dikarya</taxon>
        <taxon>Basidiomycota</taxon>
        <taxon>Agaricomycotina</taxon>
        <taxon>Agaricomycetes</taxon>
        <taxon>Agaricomycetidae</taxon>
        <taxon>Agaricales</taxon>
        <taxon>Agaricineae</taxon>
        <taxon>Hymenogastraceae</taxon>
        <taxon>Gymnopilus</taxon>
    </lineage>
</organism>
<sequence>MSYHGDTNVPFSPQLLAHIFDALSRLTHQLTPVMESHQPPSKGELEYLFQQFTSLATGTIDVAKEHDHCLCPKAEGTVLISSMIDVKTDNVGDSIAEDMGSEVNTHRPAGVPSQREDEVLIGLQHLSSPCLIAPRETTTGLTRTKKRKMQMTMDGLPMGAQSPVASPSQKRRREGEVHSGVNPCPLSRRREKKTQEQAELGFSLDDSTRRTLPANPVAKASKVAHRRLLTRALPVRLQSARWVPVKASVSFAPNR</sequence>
<evidence type="ECO:0000256" key="1">
    <source>
        <dbReference type="SAM" id="MobiDB-lite"/>
    </source>
</evidence>